<evidence type="ECO:0000313" key="1">
    <source>
        <dbReference type="EMBL" id="KAF4463892.1"/>
    </source>
</evidence>
<dbReference type="Proteomes" id="UP000554235">
    <property type="component" value="Unassembled WGS sequence"/>
</dbReference>
<organism evidence="1 2">
    <name type="scientific">Fusarium albosuccineum</name>
    <dbReference type="NCBI Taxonomy" id="1237068"/>
    <lineage>
        <taxon>Eukaryota</taxon>
        <taxon>Fungi</taxon>
        <taxon>Dikarya</taxon>
        <taxon>Ascomycota</taxon>
        <taxon>Pezizomycotina</taxon>
        <taxon>Sordariomycetes</taxon>
        <taxon>Hypocreomycetidae</taxon>
        <taxon>Hypocreales</taxon>
        <taxon>Nectriaceae</taxon>
        <taxon>Fusarium</taxon>
        <taxon>Fusarium decemcellulare species complex</taxon>
    </lineage>
</organism>
<gene>
    <name evidence="1" type="ORF">FALBO_9289</name>
</gene>
<sequence>MSSNDAYCAICGAPAHDIDIDSYDTSRVSDESAAWLDRVNILAKASQRRQRDAEAFFTGPVNYRDYNWYEPVAANMQLEEQLGSDSELRVYDWTEPHDVLVPLHDDCYDLLKKVAAPRNITLDVIYETLRSHCPDGVALALDYDYGDASTCQGEHWKRIGGMEYLVASPTNIPRVEEFMELILADSKLQESDESFAVSPQKDDTNKDALNSLPGELMSSMLESLDYDSIF</sequence>
<protein>
    <submittedName>
        <fullName evidence="1">F-box domain</fullName>
    </submittedName>
</protein>
<dbReference type="AlphaFoldDB" id="A0A8H4PJ35"/>
<comment type="caution">
    <text evidence="1">The sequence shown here is derived from an EMBL/GenBank/DDBJ whole genome shotgun (WGS) entry which is preliminary data.</text>
</comment>
<accession>A0A8H4PJ35</accession>
<keyword evidence="2" id="KW-1185">Reference proteome</keyword>
<dbReference type="EMBL" id="JAADYS010001285">
    <property type="protein sequence ID" value="KAF4463892.1"/>
    <property type="molecule type" value="Genomic_DNA"/>
</dbReference>
<reference evidence="1 2" key="1">
    <citation type="submission" date="2020-01" db="EMBL/GenBank/DDBJ databases">
        <title>Identification and distribution of gene clusters putatively required for synthesis of sphingolipid metabolism inhibitors in phylogenetically diverse species of the filamentous fungus Fusarium.</title>
        <authorList>
            <person name="Kim H.-S."/>
            <person name="Busman M."/>
            <person name="Brown D.W."/>
            <person name="Divon H."/>
            <person name="Uhlig S."/>
            <person name="Proctor R.H."/>
        </authorList>
    </citation>
    <scope>NUCLEOTIDE SEQUENCE [LARGE SCALE GENOMIC DNA]</scope>
    <source>
        <strain evidence="1 2">NRRL 20459</strain>
    </source>
</reference>
<evidence type="ECO:0000313" key="2">
    <source>
        <dbReference type="Proteomes" id="UP000554235"/>
    </source>
</evidence>
<name>A0A8H4PJ35_9HYPO</name>
<proteinExistence type="predicted"/>
<dbReference type="OrthoDB" id="9984533at2759"/>